<name>A0ABR0AH88_9CRUS</name>
<keyword evidence="2" id="KW-1185">Reference proteome</keyword>
<comment type="caution">
    <text evidence="1">The sequence shown here is derived from an EMBL/GenBank/DDBJ whole genome shotgun (WGS) entry which is preliminary data.</text>
</comment>
<reference evidence="1 2" key="1">
    <citation type="journal article" date="2023" name="Nucleic Acids Res.">
        <title>The hologenome of Daphnia magna reveals possible DNA methylation and microbiome-mediated evolution of the host genome.</title>
        <authorList>
            <person name="Chaturvedi A."/>
            <person name="Li X."/>
            <person name="Dhandapani V."/>
            <person name="Marshall H."/>
            <person name="Kissane S."/>
            <person name="Cuenca-Cambronero M."/>
            <person name="Asole G."/>
            <person name="Calvet F."/>
            <person name="Ruiz-Romero M."/>
            <person name="Marangio P."/>
            <person name="Guigo R."/>
            <person name="Rago D."/>
            <person name="Mirbahai L."/>
            <person name="Eastwood N."/>
            <person name="Colbourne J.K."/>
            <person name="Zhou J."/>
            <person name="Mallon E."/>
            <person name="Orsini L."/>
        </authorList>
    </citation>
    <scope>NUCLEOTIDE SEQUENCE [LARGE SCALE GENOMIC DNA]</scope>
    <source>
        <strain evidence="1">LRV0_1</strain>
    </source>
</reference>
<accession>A0ABR0AH88</accession>
<proteinExistence type="predicted"/>
<evidence type="ECO:0000313" key="2">
    <source>
        <dbReference type="Proteomes" id="UP001234178"/>
    </source>
</evidence>
<sequence length="96" mass="10173">MWRHHTPLSTSKKQLGEVFSAHTVHTKQYGRVGGHARIGEAAAAIPVVESAPPGPAGLALGGVTQCQSEDWRMLGMLGREGGEITDCVEIHGQLGF</sequence>
<organism evidence="1 2">
    <name type="scientific">Daphnia magna</name>
    <dbReference type="NCBI Taxonomy" id="35525"/>
    <lineage>
        <taxon>Eukaryota</taxon>
        <taxon>Metazoa</taxon>
        <taxon>Ecdysozoa</taxon>
        <taxon>Arthropoda</taxon>
        <taxon>Crustacea</taxon>
        <taxon>Branchiopoda</taxon>
        <taxon>Diplostraca</taxon>
        <taxon>Cladocera</taxon>
        <taxon>Anomopoda</taxon>
        <taxon>Daphniidae</taxon>
        <taxon>Daphnia</taxon>
    </lineage>
</organism>
<dbReference type="Proteomes" id="UP001234178">
    <property type="component" value="Unassembled WGS sequence"/>
</dbReference>
<evidence type="ECO:0000313" key="1">
    <source>
        <dbReference type="EMBL" id="KAK4024444.1"/>
    </source>
</evidence>
<dbReference type="EMBL" id="JAOYFB010000037">
    <property type="protein sequence ID" value="KAK4024444.1"/>
    <property type="molecule type" value="Genomic_DNA"/>
</dbReference>
<gene>
    <name evidence="1" type="ORF">OUZ56_009867</name>
</gene>
<protein>
    <submittedName>
        <fullName evidence="1">Uncharacterized protein</fullName>
    </submittedName>
</protein>